<reference evidence="2 3" key="1">
    <citation type="submission" date="2019-03" db="EMBL/GenBank/DDBJ databases">
        <title>Genomic Encyclopedia of Type Strains, Phase IV (KMG-IV): sequencing the most valuable type-strain genomes for metagenomic binning, comparative biology and taxonomic classification.</title>
        <authorList>
            <person name="Goeker M."/>
        </authorList>
    </citation>
    <scope>NUCLEOTIDE SEQUENCE [LARGE SCALE GENOMIC DNA]</scope>
    <source>
        <strain evidence="2 3">DSM 25082</strain>
    </source>
</reference>
<dbReference type="Pfam" id="PF12146">
    <property type="entry name" value="Hydrolase_4"/>
    <property type="match status" value="1"/>
</dbReference>
<keyword evidence="2" id="KW-0378">Hydrolase</keyword>
<comment type="caution">
    <text evidence="2">The sequence shown here is derived from an EMBL/GenBank/DDBJ whole genome shotgun (WGS) entry which is preliminary data.</text>
</comment>
<gene>
    <name evidence="2" type="ORF">DFR39_10818</name>
</gene>
<dbReference type="GO" id="GO:0016787">
    <property type="term" value="F:hydrolase activity"/>
    <property type="evidence" value="ECO:0007669"/>
    <property type="project" value="UniProtKB-KW"/>
</dbReference>
<name>A0A4R6MWH1_9BURK</name>
<dbReference type="SUPFAM" id="SSF53474">
    <property type="entry name" value="alpha/beta-Hydrolases"/>
    <property type="match status" value="1"/>
</dbReference>
<accession>A0A4R6MWH1</accession>
<dbReference type="Proteomes" id="UP000295357">
    <property type="component" value="Unassembled WGS sequence"/>
</dbReference>
<feature type="domain" description="Serine aminopeptidase S33" evidence="1">
    <location>
        <begin position="26"/>
        <end position="137"/>
    </location>
</feature>
<evidence type="ECO:0000313" key="2">
    <source>
        <dbReference type="EMBL" id="TDP06550.1"/>
    </source>
</evidence>
<dbReference type="NCBIfam" id="TIGR03101">
    <property type="entry name" value="hydr2_PEP"/>
    <property type="match status" value="1"/>
</dbReference>
<organism evidence="2 3">
    <name type="scientific">Roseateles asaccharophilus</name>
    <dbReference type="NCBI Taxonomy" id="582607"/>
    <lineage>
        <taxon>Bacteria</taxon>
        <taxon>Pseudomonadati</taxon>
        <taxon>Pseudomonadota</taxon>
        <taxon>Betaproteobacteria</taxon>
        <taxon>Burkholderiales</taxon>
        <taxon>Sphaerotilaceae</taxon>
        <taxon>Roseateles</taxon>
    </lineage>
</organism>
<dbReference type="EMBL" id="SNXE01000008">
    <property type="protein sequence ID" value="TDP06550.1"/>
    <property type="molecule type" value="Genomic_DNA"/>
</dbReference>
<evidence type="ECO:0000313" key="3">
    <source>
        <dbReference type="Proteomes" id="UP000295357"/>
    </source>
</evidence>
<dbReference type="InterPro" id="IPR029058">
    <property type="entry name" value="AB_hydrolase_fold"/>
</dbReference>
<dbReference type="InterPro" id="IPR022742">
    <property type="entry name" value="Hydrolase_4"/>
</dbReference>
<sequence length="290" mass="31445">MQAFFLEAEGQGGQRLCIHHDAQGPEKRGQILYLHPFAEEMNKSRRMAALQARAMAAAGYEVLQIDLLGCGDSSGDFGDASWEAWVADAVQACRWLKAQPQPAPLWIWGLRAGCLLAVDVAKRLPSAPNLLLVQPPASGKTVLQQFLRLKVAGGMLDGSGKGLMAQLRQALSQGQSVEIAGYRLSAPLSTGLEAANLNPIPTPTDQQARLVWLELASQQPSEWSPVAAQTQERWREAGWQLHAEQLAGPAFWQTTEIEEAPALIDGAVRGLLQQASGADQRAYRPLEHCA</sequence>
<evidence type="ECO:0000259" key="1">
    <source>
        <dbReference type="Pfam" id="PF12146"/>
    </source>
</evidence>
<dbReference type="RefSeq" id="WP_133604628.1">
    <property type="nucleotide sequence ID" value="NZ_JAUFPJ010000009.1"/>
</dbReference>
<keyword evidence="3" id="KW-1185">Reference proteome</keyword>
<dbReference type="AlphaFoldDB" id="A0A4R6MWH1"/>
<dbReference type="InterPro" id="IPR017532">
    <property type="entry name" value="Hydrolase-2_PEP"/>
</dbReference>
<protein>
    <submittedName>
        <fullName evidence="2">Exosortase A-associated hydrolase 2</fullName>
    </submittedName>
</protein>
<proteinExistence type="predicted"/>
<dbReference type="Gene3D" id="3.40.50.1820">
    <property type="entry name" value="alpha/beta hydrolase"/>
    <property type="match status" value="1"/>
</dbReference>
<dbReference type="OrthoDB" id="8525674at2"/>